<dbReference type="PANTHER" id="PTHR24305">
    <property type="entry name" value="CYTOCHROME P450"/>
    <property type="match status" value="1"/>
</dbReference>
<proteinExistence type="inferred from homology"/>
<protein>
    <submittedName>
        <fullName evidence="4">Cytochrome P450</fullName>
    </submittedName>
</protein>
<keyword evidence="3" id="KW-0349">Heme</keyword>
<gene>
    <name evidence="4" type="ORF">ACFYTF_23960</name>
</gene>
<dbReference type="PRINTS" id="PR00385">
    <property type="entry name" value="P450"/>
</dbReference>
<evidence type="ECO:0000256" key="2">
    <source>
        <dbReference type="ARBA" id="ARBA00010617"/>
    </source>
</evidence>
<dbReference type="InterPro" id="IPR002401">
    <property type="entry name" value="Cyt_P450_E_grp-I"/>
</dbReference>
<dbReference type="PRINTS" id="PR00463">
    <property type="entry name" value="EP450I"/>
</dbReference>
<keyword evidence="3" id="KW-0479">Metal-binding</keyword>
<organism evidence="4 5">
    <name type="scientific">Nocardia thailandica</name>
    <dbReference type="NCBI Taxonomy" id="257275"/>
    <lineage>
        <taxon>Bacteria</taxon>
        <taxon>Bacillati</taxon>
        <taxon>Actinomycetota</taxon>
        <taxon>Actinomycetes</taxon>
        <taxon>Mycobacteriales</taxon>
        <taxon>Nocardiaceae</taxon>
        <taxon>Nocardia</taxon>
    </lineage>
</organism>
<keyword evidence="3" id="KW-0560">Oxidoreductase</keyword>
<dbReference type="EMBL" id="JBIAMX010000017">
    <property type="protein sequence ID" value="MFF0545898.1"/>
    <property type="molecule type" value="Genomic_DNA"/>
</dbReference>
<dbReference type="InterPro" id="IPR017972">
    <property type="entry name" value="Cyt_P450_CS"/>
</dbReference>
<keyword evidence="3" id="KW-0503">Monooxygenase</keyword>
<dbReference type="Gene3D" id="1.10.630.10">
    <property type="entry name" value="Cytochrome P450"/>
    <property type="match status" value="1"/>
</dbReference>
<dbReference type="InterPro" id="IPR050121">
    <property type="entry name" value="Cytochrome_P450_monoxygenase"/>
</dbReference>
<sequence length="450" mass="49988">MSASLRLPASVAGLPGPAGLPLLGNLHQLTPTKLHRQLDDWCAEFGPLYRMSMPGRQAVVVGDPELSQEILRRRPSDFRRQSTIESIMSEMGSDGLFSSEGAAWRRRRRLAMPAFNAAQLTRFAPTLEEITGRLRRRWTAASPDDIRADLARYTVDVTAKLTFDYDINTLEQSGDVIQRHLEHIFPMLNRRLNIPFPYWRYVRLPADRALDRALAALRTEVDAVIARARVQAPAEPTNFIEAFLLADDNGEKFSDDELFAEALTILIAGQDTTSNATAWLLHHLAGRPEIQRRIREEVAAEPSPLRAQPYLEAVIAESMRLQPTTPLMLMEAIADTHLGELAVPAGTWLVVNVSHAARQPDAFGDPEVFDPDRWLTPGERAHHPEVSIPFGSGPRFCPGRGLAMLEIKSVIGMACTDFDITVPAGAPPPDDRFHFAVIPVGMRLDLTPRA</sequence>
<evidence type="ECO:0000256" key="3">
    <source>
        <dbReference type="RuleBase" id="RU000461"/>
    </source>
</evidence>
<evidence type="ECO:0000313" key="4">
    <source>
        <dbReference type="EMBL" id="MFF0545898.1"/>
    </source>
</evidence>
<dbReference type="SUPFAM" id="SSF48264">
    <property type="entry name" value="Cytochrome P450"/>
    <property type="match status" value="1"/>
</dbReference>
<dbReference type="InterPro" id="IPR001128">
    <property type="entry name" value="Cyt_P450"/>
</dbReference>
<comment type="cofactor">
    <cofactor evidence="1">
        <name>heme</name>
        <dbReference type="ChEBI" id="CHEBI:30413"/>
    </cofactor>
</comment>
<dbReference type="PROSITE" id="PS00086">
    <property type="entry name" value="CYTOCHROME_P450"/>
    <property type="match status" value="1"/>
</dbReference>
<dbReference type="InterPro" id="IPR036396">
    <property type="entry name" value="Cyt_P450_sf"/>
</dbReference>
<dbReference type="Proteomes" id="UP001601444">
    <property type="component" value="Unassembled WGS sequence"/>
</dbReference>
<dbReference type="PANTHER" id="PTHR24305:SF166">
    <property type="entry name" value="CYTOCHROME P450 12A4, MITOCHONDRIAL-RELATED"/>
    <property type="match status" value="1"/>
</dbReference>
<dbReference type="RefSeq" id="WP_387702341.1">
    <property type="nucleotide sequence ID" value="NZ_JBIAMX010000017.1"/>
</dbReference>
<name>A0ABW6PTZ6_9NOCA</name>
<dbReference type="Pfam" id="PF00067">
    <property type="entry name" value="p450"/>
    <property type="match status" value="1"/>
</dbReference>
<keyword evidence="3" id="KW-0408">Iron</keyword>
<evidence type="ECO:0000256" key="1">
    <source>
        <dbReference type="ARBA" id="ARBA00001971"/>
    </source>
</evidence>
<reference evidence="4 5" key="1">
    <citation type="submission" date="2024-10" db="EMBL/GenBank/DDBJ databases">
        <title>The Natural Products Discovery Center: Release of the First 8490 Sequenced Strains for Exploring Actinobacteria Biosynthetic Diversity.</title>
        <authorList>
            <person name="Kalkreuter E."/>
            <person name="Kautsar S.A."/>
            <person name="Yang D."/>
            <person name="Bader C.D."/>
            <person name="Teijaro C.N."/>
            <person name="Fluegel L."/>
            <person name="Davis C.M."/>
            <person name="Simpson J.R."/>
            <person name="Lauterbach L."/>
            <person name="Steele A.D."/>
            <person name="Gui C."/>
            <person name="Meng S."/>
            <person name="Li G."/>
            <person name="Viehrig K."/>
            <person name="Ye F."/>
            <person name="Su P."/>
            <person name="Kiefer A.F."/>
            <person name="Nichols A."/>
            <person name="Cepeda A.J."/>
            <person name="Yan W."/>
            <person name="Fan B."/>
            <person name="Jiang Y."/>
            <person name="Adhikari A."/>
            <person name="Zheng C.-J."/>
            <person name="Schuster L."/>
            <person name="Cowan T.M."/>
            <person name="Smanski M.J."/>
            <person name="Chevrette M.G."/>
            <person name="De Carvalho L.P.S."/>
            <person name="Shen B."/>
        </authorList>
    </citation>
    <scope>NUCLEOTIDE SEQUENCE [LARGE SCALE GENOMIC DNA]</scope>
    <source>
        <strain evidence="4 5">NPDC004045</strain>
    </source>
</reference>
<comment type="similarity">
    <text evidence="2 3">Belongs to the cytochrome P450 family.</text>
</comment>
<keyword evidence="5" id="KW-1185">Reference proteome</keyword>
<evidence type="ECO:0000313" key="5">
    <source>
        <dbReference type="Proteomes" id="UP001601444"/>
    </source>
</evidence>
<accession>A0ABW6PTZ6</accession>
<comment type="caution">
    <text evidence="4">The sequence shown here is derived from an EMBL/GenBank/DDBJ whole genome shotgun (WGS) entry which is preliminary data.</text>
</comment>